<sequence>MTLRTLLLSPAPRRRAVWLAPLLLALGGCSALDGATQRLSNLGGLVTPYRMDILQGNVVVREQVQALQPGMTREQVQGILGTPLVASVFHANRWDYVFVFQRQGQAPQRRVVTVFFEGDRLQRVQADELPSEEEFVASLDTRRRADKPPVLEASEEQLKAFEAKAPAPRPAAPAPAPAAPAATSYPPLESR</sequence>
<keyword evidence="2 4" id="KW-0472">Membrane</keyword>
<dbReference type="Gene3D" id="3.30.1450.10">
    <property type="match status" value="1"/>
</dbReference>
<dbReference type="PROSITE" id="PS51257">
    <property type="entry name" value="PROKAR_LIPOPROTEIN"/>
    <property type="match status" value="1"/>
</dbReference>
<evidence type="ECO:0000256" key="4">
    <source>
        <dbReference type="HAMAP-Rule" id="MF_00925"/>
    </source>
</evidence>
<evidence type="ECO:0000256" key="5">
    <source>
        <dbReference type="SAM" id="MobiDB-lite"/>
    </source>
</evidence>
<dbReference type="AlphaFoldDB" id="A0A554X070"/>
<dbReference type="RefSeq" id="WP_143902687.1">
    <property type="nucleotide sequence ID" value="NZ_VJOL01000028.1"/>
</dbReference>
<keyword evidence="1 4" id="KW-0732">Signal</keyword>
<evidence type="ECO:0000313" key="9">
    <source>
        <dbReference type="Proteomes" id="UP000318542"/>
    </source>
</evidence>
<comment type="subunit">
    <text evidence="4">Part of the Bam complex.</text>
</comment>
<keyword evidence="4" id="KW-0449">Lipoprotein</keyword>
<evidence type="ECO:0000313" key="8">
    <source>
        <dbReference type="EMBL" id="TSE29242.1"/>
    </source>
</evidence>
<dbReference type="PANTHER" id="PTHR37482">
    <property type="entry name" value="OUTER MEMBRANE PROTEIN ASSEMBLY FACTOR BAME"/>
    <property type="match status" value="1"/>
</dbReference>
<feature type="region of interest" description="Disordered" evidence="5">
    <location>
        <begin position="137"/>
        <end position="191"/>
    </location>
</feature>
<dbReference type="InterPro" id="IPR037873">
    <property type="entry name" value="BamE-like"/>
</dbReference>
<dbReference type="GO" id="GO:0051205">
    <property type="term" value="P:protein insertion into membrane"/>
    <property type="evidence" value="ECO:0007669"/>
    <property type="project" value="UniProtKB-UniRule"/>
</dbReference>
<evidence type="ECO:0000259" key="7">
    <source>
        <dbReference type="Pfam" id="PF04355"/>
    </source>
</evidence>
<organism evidence="8 9">
    <name type="scientific">Tepidimonas thermarum</name>
    <dbReference type="NCBI Taxonomy" id="335431"/>
    <lineage>
        <taxon>Bacteria</taxon>
        <taxon>Pseudomonadati</taxon>
        <taxon>Pseudomonadota</taxon>
        <taxon>Betaproteobacteria</taxon>
        <taxon>Burkholderiales</taxon>
        <taxon>Tepidimonas</taxon>
    </lineage>
</organism>
<feature type="chain" id="PRO_5022274533" description="Outer membrane protein assembly factor BamE" evidence="6">
    <location>
        <begin position="32"/>
        <end position="191"/>
    </location>
</feature>
<comment type="caution">
    <text evidence="8">The sequence shown here is derived from an EMBL/GenBank/DDBJ whole genome shotgun (WGS) entry which is preliminary data.</text>
</comment>
<feature type="domain" description="Outer membrane protein assembly factor BamE" evidence="7">
    <location>
        <begin position="56"/>
        <end position="124"/>
    </location>
</feature>
<dbReference type="GO" id="GO:0030674">
    <property type="term" value="F:protein-macromolecule adaptor activity"/>
    <property type="evidence" value="ECO:0007669"/>
    <property type="project" value="TreeGrafter"/>
</dbReference>
<dbReference type="OrthoDB" id="9808250at2"/>
<evidence type="ECO:0000256" key="2">
    <source>
        <dbReference type="ARBA" id="ARBA00023136"/>
    </source>
</evidence>
<feature type="compositionally biased region" description="Basic and acidic residues" evidence="5">
    <location>
        <begin position="140"/>
        <end position="149"/>
    </location>
</feature>
<proteinExistence type="inferred from homology"/>
<dbReference type="GO" id="GO:1990063">
    <property type="term" value="C:Bam protein complex"/>
    <property type="evidence" value="ECO:0007669"/>
    <property type="project" value="TreeGrafter"/>
</dbReference>
<dbReference type="PANTHER" id="PTHR37482:SF1">
    <property type="entry name" value="OUTER MEMBRANE PROTEIN ASSEMBLY FACTOR BAME"/>
    <property type="match status" value="1"/>
</dbReference>
<comment type="similarity">
    <text evidence="4">Belongs to the BamE family.</text>
</comment>
<dbReference type="InterPro" id="IPR026592">
    <property type="entry name" value="BamE"/>
</dbReference>
<feature type="compositionally biased region" description="Pro residues" evidence="5">
    <location>
        <begin position="167"/>
        <end position="178"/>
    </location>
</feature>
<dbReference type="GO" id="GO:0043165">
    <property type="term" value="P:Gram-negative-bacterium-type cell outer membrane assembly"/>
    <property type="evidence" value="ECO:0007669"/>
    <property type="project" value="UniProtKB-UniRule"/>
</dbReference>
<comment type="function">
    <text evidence="4">Part of the outer membrane protein assembly complex, which is involved in assembly and insertion of beta-barrel proteins into the outer membrane.</text>
</comment>
<feature type="signal peptide" evidence="6">
    <location>
        <begin position="1"/>
        <end position="31"/>
    </location>
</feature>
<keyword evidence="3 4" id="KW-0998">Cell outer membrane</keyword>
<comment type="subcellular location">
    <subcellularLocation>
        <location evidence="4">Cell outer membrane</location>
        <topology evidence="4">Lipid-anchor</topology>
    </subcellularLocation>
</comment>
<keyword evidence="9" id="KW-1185">Reference proteome</keyword>
<dbReference type="HAMAP" id="MF_00925">
    <property type="entry name" value="OM_assembly_BamE"/>
    <property type="match status" value="1"/>
</dbReference>
<dbReference type="Proteomes" id="UP000318542">
    <property type="component" value="Unassembled WGS sequence"/>
</dbReference>
<accession>A0A554X070</accession>
<dbReference type="EMBL" id="VJOL01000028">
    <property type="protein sequence ID" value="TSE29242.1"/>
    <property type="molecule type" value="Genomic_DNA"/>
</dbReference>
<gene>
    <name evidence="4 8" type="primary">bamE</name>
    <name evidence="8" type="ORF">Tther_01589</name>
</gene>
<name>A0A554X070_9BURK</name>
<reference evidence="8 9" key="1">
    <citation type="submission" date="2019-07" db="EMBL/GenBank/DDBJ databases">
        <title>Tepidimonas thermarum AA-1 draft genome.</title>
        <authorList>
            <person name="Da Costa M.S."/>
            <person name="Froufe H.J.C."/>
            <person name="Egas C."/>
            <person name="Albuquerque L."/>
        </authorList>
    </citation>
    <scope>NUCLEOTIDE SEQUENCE [LARGE SCALE GENOMIC DNA]</scope>
    <source>
        <strain evidence="8 9">AA-1</strain>
    </source>
</reference>
<evidence type="ECO:0000256" key="1">
    <source>
        <dbReference type="ARBA" id="ARBA00022729"/>
    </source>
</evidence>
<dbReference type="InterPro" id="IPR007450">
    <property type="entry name" value="BamE_dom"/>
</dbReference>
<protein>
    <recommendedName>
        <fullName evidence="4">Outer membrane protein assembly factor BamE</fullName>
    </recommendedName>
</protein>
<evidence type="ECO:0000256" key="3">
    <source>
        <dbReference type="ARBA" id="ARBA00023237"/>
    </source>
</evidence>
<evidence type="ECO:0000256" key="6">
    <source>
        <dbReference type="SAM" id="SignalP"/>
    </source>
</evidence>
<keyword evidence="4" id="KW-0564">Palmitate</keyword>
<dbReference type="Pfam" id="PF04355">
    <property type="entry name" value="BamE"/>
    <property type="match status" value="1"/>
</dbReference>